<evidence type="ECO:0000313" key="11">
    <source>
        <dbReference type="Proteomes" id="UP001596417"/>
    </source>
</evidence>
<dbReference type="Pfam" id="PF01565">
    <property type="entry name" value="FAD_binding_4"/>
    <property type="match status" value="1"/>
</dbReference>
<organism evidence="10 11">
    <name type="scientific">Halocatena marina</name>
    <dbReference type="NCBI Taxonomy" id="2934937"/>
    <lineage>
        <taxon>Archaea</taxon>
        <taxon>Methanobacteriati</taxon>
        <taxon>Methanobacteriota</taxon>
        <taxon>Stenosarchaea group</taxon>
        <taxon>Halobacteria</taxon>
        <taxon>Halobacteriales</taxon>
        <taxon>Natronomonadaceae</taxon>
        <taxon>Halocatena</taxon>
    </lineage>
</organism>
<reference evidence="10 11" key="1">
    <citation type="journal article" date="2019" name="Int. J. Syst. Evol. Microbiol.">
        <title>The Global Catalogue of Microorganisms (GCM) 10K type strain sequencing project: providing services to taxonomists for standard genome sequencing and annotation.</title>
        <authorList>
            <consortium name="The Broad Institute Genomics Platform"/>
            <consortium name="The Broad Institute Genome Sequencing Center for Infectious Disease"/>
            <person name="Wu L."/>
            <person name="Ma J."/>
        </authorList>
    </citation>
    <scope>NUCLEOTIDE SEQUENCE [LARGE SCALE GENOMIC DNA]</scope>
    <source>
        <strain evidence="10 11">RDMS1</strain>
    </source>
</reference>
<dbReference type="InterPro" id="IPR036318">
    <property type="entry name" value="FAD-bd_PCMH-like_sf"/>
</dbReference>
<dbReference type="Gene3D" id="1.10.45.10">
    <property type="entry name" value="Vanillyl-alcohol Oxidase, Chain A, domain 4"/>
    <property type="match status" value="1"/>
</dbReference>
<evidence type="ECO:0000256" key="6">
    <source>
        <dbReference type="ARBA" id="ARBA00023002"/>
    </source>
</evidence>
<keyword evidence="4" id="KW-0274">FAD</keyword>
<keyword evidence="5" id="KW-0809">Transit peptide</keyword>
<evidence type="ECO:0000256" key="5">
    <source>
        <dbReference type="ARBA" id="ARBA00022946"/>
    </source>
</evidence>
<dbReference type="InterPro" id="IPR016171">
    <property type="entry name" value="Vanillyl_alc_oxidase_C-sub2"/>
</dbReference>
<protein>
    <recommendedName>
        <fullName evidence="7">D-lactate dehydrogenase (cytochrome)</fullName>
        <ecNumber evidence="7">1.1.2.4</ecNumber>
    </recommendedName>
</protein>
<comment type="similarity">
    <text evidence="2">Belongs to the FAD-binding oxidoreductase/transferase type 4 family.</text>
</comment>
<accession>A0ABD5YT44</accession>
<dbReference type="GO" id="GO:0004458">
    <property type="term" value="F:D-lactate dehydrogenase (cytochrome) activity"/>
    <property type="evidence" value="ECO:0007669"/>
    <property type="project" value="UniProtKB-EC"/>
</dbReference>
<dbReference type="Gene3D" id="3.30.70.2740">
    <property type="match status" value="1"/>
</dbReference>
<dbReference type="Proteomes" id="UP001596417">
    <property type="component" value="Unassembled WGS sequence"/>
</dbReference>
<feature type="region of interest" description="Disordered" evidence="8">
    <location>
        <begin position="445"/>
        <end position="475"/>
    </location>
</feature>
<keyword evidence="3" id="KW-0285">Flavoprotein</keyword>
<dbReference type="GeneID" id="76201303"/>
<dbReference type="RefSeq" id="WP_264555582.1">
    <property type="nucleotide sequence ID" value="NZ_CP109979.1"/>
</dbReference>
<comment type="cofactor">
    <cofactor evidence="1">
        <name>FAD</name>
        <dbReference type="ChEBI" id="CHEBI:57692"/>
    </cofactor>
</comment>
<dbReference type="FunFam" id="3.30.70.2740:FF:000001">
    <property type="entry name" value="D-lactate dehydrogenase mitochondrial"/>
    <property type="match status" value="1"/>
</dbReference>
<evidence type="ECO:0000256" key="1">
    <source>
        <dbReference type="ARBA" id="ARBA00001974"/>
    </source>
</evidence>
<evidence type="ECO:0000256" key="7">
    <source>
        <dbReference type="ARBA" id="ARBA00038897"/>
    </source>
</evidence>
<dbReference type="InterPro" id="IPR016169">
    <property type="entry name" value="FAD-bd_PCMH_sub2"/>
</dbReference>
<dbReference type="InterPro" id="IPR016164">
    <property type="entry name" value="FAD-linked_Oxase-like_C"/>
</dbReference>
<feature type="compositionally biased region" description="Polar residues" evidence="8">
    <location>
        <begin position="466"/>
        <end position="475"/>
    </location>
</feature>
<dbReference type="FunFam" id="1.10.45.10:FF:000001">
    <property type="entry name" value="D-lactate dehydrogenase mitochondrial"/>
    <property type="match status" value="1"/>
</dbReference>
<dbReference type="AlphaFoldDB" id="A0ABD5YT44"/>
<dbReference type="InterPro" id="IPR016166">
    <property type="entry name" value="FAD-bd_PCMH"/>
</dbReference>
<keyword evidence="11" id="KW-1185">Reference proteome</keyword>
<dbReference type="PANTHER" id="PTHR11748">
    <property type="entry name" value="D-LACTATE DEHYDROGENASE"/>
    <property type="match status" value="1"/>
</dbReference>
<dbReference type="Gene3D" id="3.30.465.10">
    <property type="match status" value="1"/>
</dbReference>
<dbReference type="EMBL" id="JBHTAX010000001">
    <property type="protein sequence ID" value="MFC7191562.1"/>
    <property type="molecule type" value="Genomic_DNA"/>
</dbReference>
<evidence type="ECO:0000313" key="10">
    <source>
        <dbReference type="EMBL" id="MFC7191562.1"/>
    </source>
</evidence>
<evidence type="ECO:0000256" key="4">
    <source>
        <dbReference type="ARBA" id="ARBA00022827"/>
    </source>
</evidence>
<dbReference type="SUPFAM" id="SSF56176">
    <property type="entry name" value="FAD-binding/transporter-associated domain-like"/>
    <property type="match status" value="1"/>
</dbReference>
<dbReference type="SUPFAM" id="SSF55103">
    <property type="entry name" value="FAD-linked oxidases, C-terminal domain"/>
    <property type="match status" value="1"/>
</dbReference>
<feature type="domain" description="FAD-binding PCMH-type" evidence="9">
    <location>
        <begin position="36"/>
        <end position="215"/>
    </location>
</feature>
<keyword evidence="6" id="KW-0560">Oxidoreductase</keyword>
<dbReference type="InterPro" id="IPR004113">
    <property type="entry name" value="FAD-bd_oxidored_4_C"/>
</dbReference>
<proteinExistence type="inferred from homology"/>
<dbReference type="PANTHER" id="PTHR11748:SF111">
    <property type="entry name" value="D-LACTATE DEHYDROGENASE, MITOCHONDRIAL-RELATED"/>
    <property type="match status" value="1"/>
</dbReference>
<dbReference type="PROSITE" id="PS51387">
    <property type="entry name" value="FAD_PCMH"/>
    <property type="match status" value="1"/>
</dbReference>
<evidence type="ECO:0000256" key="3">
    <source>
        <dbReference type="ARBA" id="ARBA00022630"/>
    </source>
</evidence>
<dbReference type="Pfam" id="PF02913">
    <property type="entry name" value="FAD-oxidase_C"/>
    <property type="match status" value="1"/>
</dbReference>
<evidence type="ECO:0000259" key="9">
    <source>
        <dbReference type="PROSITE" id="PS51387"/>
    </source>
</evidence>
<comment type="caution">
    <text evidence="10">The sequence shown here is derived from an EMBL/GenBank/DDBJ whole genome shotgun (WGS) entry which is preliminary data.</text>
</comment>
<evidence type="ECO:0000256" key="2">
    <source>
        <dbReference type="ARBA" id="ARBA00008000"/>
    </source>
</evidence>
<sequence>MSNDCTFLDDLSVEVSYGDSDRESHAGDWGAETFDLAVTPDAVVWPTSTVEVSAVLASANEHGVPVTPYAAGTSLEGNAVPAHRGISMNLTRMDAILDVRPDDFQIDVEPGVMGSAIDSALETHDLFFPPMPASADLSTIGGMIANDASGMKTVKYGEVGDWVLKLEAVLADGSVITAGSTASKTSSGYNLCDLLVGSEGTLAVITRATLEVAGRPERIHGGRAIFPTLAGATEAVFDTVQSGIDVATIELIDRESAEMANAYLDTGLPNAPMVFVAFHDPVEREIETCRSIFEAHEAKQCEISSDESRMDELWTARKELAFAVQVYDPDRRPLHPGDITVPISKYPEIIRYAKALSAEHDLLVPCFGHAGDGNVHYSVLVDPDDPTMRERGELLYRRVVEKAIDLGGTATGEHGIGMGKREYMIHEHGESSIEAMRQIKRALDPRDTLNPGKIFPETADGERVQADSTDSPATQ</sequence>
<name>A0ABD5YT44_9EURY</name>
<gene>
    <name evidence="10" type="ORF">ACFQL7_18330</name>
</gene>
<dbReference type="EC" id="1.1.2.4" evidence="7"/>
<evidence type="ECO:0000256" key="8">
    <source>
        <dbReference type="SAM" id="MobiDB-lite"/>
    </source>
</evidence>
<dbReference type="InterPro" id="IPR006094">
    <property type="entry name" value="Oxid_FAD_bind_N"/>
</dbReference>